<gene>
    <name evidence="2" type="ORF">QWZ14_23190</name>
</gene>
<dbReference type="InterPro" id="IPR029068">
    <property type="entry name" value="Glyas_Bleomycin-R_OHBP_Dase"/>
</dbReference>
<reference evidence="3" key="1">
    <citation type="journal article" date="2019" name="Int. J. Syst. Evol. Microbiol.">
        <title>The Global Catalogue of Microorganisms (GCM) 10K type strain sequencing project: providing services to taxonomists for standard genome sequencing and annotation.</title>
        <authorList>
            <consortium name="The Broad Institute Genomics Platform"/>
            <consortium name="The Broad Institute Genome Sequencing Center for Infectious Disease"/>
            <person name="Wu L."/>
            <person name="Ma J."/>
        </authorList>
    </citation>
    <scope>NUCLEOTIDE SEQUENCE [LARGE SCALE GENOMIC DNA]</scope>
    <source>
        <strain evidence="3">CECT 7131</strain>
    </source>
</reference>
<dbReference type="Proteomes" id="UP001529369">
    <property type="component" value="Unassembled WGS sequence"/>
</dbReference>
<dbReference type="Pfam" id="PF00903">
    <property type="entry name" value="Glyoxalase"/>
    <property type="match status" value="1"/>
</dbReference>
<protein>
    <submittedName>
        <fullName evidence="2">VOC family protein</fullName>
    </submittedName>
</protein>
<dbReference type="PROSITE" id="PS51819">
    <property type="entry name" value="VOC"/>
    <property type="match status" value="1"/>
</dbReference>
<evidence type="ECO:0000313" key="3">
    <source>
        <dbReference type="Proteomes" id="UP001529369"/>
    </source>
</evidence>
<sequence>MEKASAGVCLAHVTIEVRRPDRWKGFLASVSEGRARVEWLEPGSFGSMSRALRIRPGRADDLVALGLAWSAPAEFEAALARLAARGVVAEPIERPGVLRAAQCEDPAGNRLELLLQDGEDVATESWPVGHVALAHAEPEALTAFYGDVIGFRLNETLRTRLGPIALRGGFLGGARRHHSIAVLNVPSRRRLGHVMFEAPDILTVLRAADRARRAGIPFSLDLGQHPPPDGTTSFYAGSPSGFDIEIGGDSQDFAASEDAAPGESATTSAWGHAPSLRTRLRVAQAMALEKLGF</sequence>
<dbReference type="InterPro" id="IPR037523">
    <property type="entry name" value="VOC_core"/>
</dbReference>
<evidence type="ECO:0000259" key="1">
    <source>
        <dbReference type="PROSITE" id="PS51819"/>
    </source>
</evidence>
<feature type="domain" description="VOC" evidence="1">
    <location>
        <begin position="127"/>
        <end position="249"/>
    </location>
</feature>
<accession>A0ABT8ABT3</accession>
<dbReference type="Gene3D" id="3.10.180.10">
    <property type="entry name" value="2,3-Dihydroxybiphenyl 1,2-Dioxygenase, domain 1"/>
    <property type="match status" value="2"/>
</dbReference>
<dbReference type="SUPFAM" id="SSF54593">
    <property type="entry name" value="Glyoxalase/Bleomycin resistance protein/Dihydroxybiphenyl dioxygenase"/>
    <property type="match status" value="1"/>
</dbReference>
<proteinExistence type="predicted"/>
<evidence type="ECO:0000313" key="2">
    <source>
        <dbReference type="EMBL" id="MDN3567294.1"/>
    </source>
</evidence>
<keyword evidence="3" id="KW-1185">Reference proteome</keyword>
<dbReference type="InterPro" id="IPR004360">
    <property type="entry name" value="Glyas_Fos-R_dOase_dom"/>
</dbReference>
<organism evidence="2 3">
    <name type="scientific">Paeniroseomonas aquatica</name>
    <dbReference type="NCBI Taxonomy" id="373043"/>
    <lineage>
        <taxon>Bacteria</taxon>
        <taxon>Pseudomonadati</taxon>
        <taxon>Pseudomonadota</taxon>
        <taxon>Alphaproteobacteria</taxon>
        <taxon>Acetobacterales</taxon>
        <taxon>Acetobacteraceae</taxon>
        <taxon>Paeniroseomonas</taxon>
    </lineage>
</organism>
<dbReference type="RefSeq" id="WP_290319315.1">
    <property type="nucleotide sequence ID" value="NZ_JAUFPN010000191.1"/>
</dbReference>
<comment type="caution">
    <text evidence="2">The sequence shown here is derived from an EMBL/GenBank/DDBJ whole genome shotgun (WGS) entry which is preliminary data.</text>
</comment>
<dbReference type="EMBL" id="JAUFPN010000191">
    <property type="protein sequence ID" value="MDN3567294.1"/>
    <property type="molecule type" value="Genomic_DNA"/>
</dbReference>
<name>A0ABT8ABT3_9PROT</name>